<protein>
    <submittedName>
        <fullName evidence="1">Uncharacterized protein</fullName>
    </submittedName>
</protein>
<comment type="caution">
    <text evidence="1">The sequence shown here is derived from an EMBL/GenBank/DDBJ whole genome shotgun (WGS) entry which is preliminary data.</text>
</comment>
<keyword evidence="2" id="KW-1185">Reference proteome</keyword>
<name>A0ACB8CE59_DERSI</name>
<gene>
    <name evidence="1" type="ORF">HPB49_009328</name>
</gene>
<sequence>MLWLSFYEIYNECIYDLLLPSTEIKGGQRRTILKLGEDRAKRAFVRGLVEVPVHSADEAHRLLCLARNNQTFAETQLNRSSSRSHCVFTVRLVASGVDGHHGSQNWHVSTLMLCDLAGSERPSKSGTDGSRLREAGSINNSLMVLGRCLEGLRNNKDASKKTPVPFRESKLTQV</sequence>
<accession>A0ACB8CE59</accession>
<dbReference type="Proteomes" id="UP000821865">
    <property type="component" value="Chromosome 7"/>
</dbReference>
<evidence type="ECO:0000313" key="2">
    <source>
        <dbReference type="Proteomes" id="UP000821865"/>
    </source>
</evidence>
<proteinExistence type="predicted"/>
<dbReference type="EMBL" id="CM023476">
    <property type="protein sequence ID" value="KAH7941024.1"/>
    <property type="molecule type" value="Genomic_DNA"/>
</dbReference>
<organism evidence="1 2">
    <name type="scientific">Dermacentor silvarum</name>
    <name type="common">Tick</name>
    <dbReference type="NCBI Taxonomy" id="543639"/>
    <lineage>
        <taxon>Eukaryota</taxon>
        <taxon>Metazoa</taxon>
        <taxon>Ecdysozoa</taxon>
        <taxon>Arthropoda</taxon>
        <taxon>Chelicerata</taxon>
        <taxon>Arachnida</taxon>
        <taxon>Acari</taxon>
        <taxon>Parasitiformes</taxon>
        <taxon>Ixodida</taxon>
        <taxon>Ixodoidea</taxon>
        <taxon>Ixodidae</taxon>
        <taxon>Rhipicephalinae</taxon>
        <taxon>Dermacentor</taxon>
    </lineage>
</organism>
<evidence type="ECO:0000313" key="1">
    <source>
        <dbReference type="EMBL" id="KAH7941024.1"/>
    </source>
</evidence>
<reference evidence="1" key="1">
    <citation type="submission" date="2020-05" db="EMBL/GenBank/DDBJ databases">
        <title>Large-scale comparative analyses of tick genomes elucidate their genetic diversity and vector capacities.</title>
        <authorList>
            <person name="Jia N."/>
            <person name="Wang J."/>
            <person name="Shi W."/>
            <person name="Du L."/>
            <person name="Sun Y."/>
            <person name="Zhan W."/>
            <person name="Jiang J."/>
            <person name="Wang Q."/>
            <person name="Zhang B."/>
            <person name="Ji P."/>
            <person name="Sakyi L.B."/>
            <person name="Cui X."/>
            <person name="Yuan T."/>
            <person name="Jiang B."/>
            <person name="Yang W."/>
            <person name="Lam T.T.-Y."/>
            <person name="Chang Q."/>
            <person name="Ding S."/>
            <person name="Wang X."/>
            <person name="Zhu J."/>
            <person name="Ruan X."/>
            <person name="Zhao L."/>
            <person name="Wei J."/>
            <person name="Que T."/>
            <person name="Du C."/>
            <person name="Cheng J."/>
            <person name="Dai P."/>
            <person name="Han X."/>
            <person name="Huang E."/>
            <person name="Gao Y."/>
            <person name="Liu J."/>
            <person name="Shao H."/>
            <person name="Ye R."/>
            <person name="Li L."/>
            <person name="Wei W."/>
            <person name="Wang X."/>
            <person name="Wang C."/>
            <person name="Yang T."/>
            <person name="Huo Q."/>
            <person name="Li W."/>
            <person name="Guo W."/>
            <person name="Chen H."/>
            <person name="Zhou L."/>
            <person name="Ni X."/>
            <person name="Tian J."/>
            <person name="Zhou Y."/>
            <person name="Sheng Y."/>
            <person name="Liu T."/>
            <person name="Pan Y."/>
            <person name="Xia L."/>
            <person name="Li J."/>
            <person name="Zhao F."/>
            <person name="Cao W."/>
        </authorList>
    </citation>
    <scope>NUCLEOTIDE SEQUENCE</scope>
    <source>
        <strain evidence="1">Dsil-2018</strain>
    </source>
</reference>